<organism evidence="1 2">
    <name type="scientific">Bugula neritina</name>
    <name type="common">Brown bryozoan</name>
    <name type="synonym">Sertularia neritina</name>
    <dbReference type="NCBI Taxonomy" id="10212"/>
    <lineage>
        <taxon>Eukaryota</taxon>
        <taxon>Metazoa</taxon>
        <taxon>Spiralia</taxon>
        <taxon>Lophotrochozoa</taxon>
        <taxon>Bryozoa</taxon>
        <taxon>Gymnolaemata</taxon>
        <taxon>Cheilostomatida</taxon>
        <taxon>Flustrina</taxon>
        <taxon>Buguloidea</taxon>
        <taxon>Bugulidae</taxon>
        <taxon>Bugula</taxon>
    </lineage>
</organism>
<dbReference type="AlphaFoldDB" id="A0A7J7KF13"/>
<accession>A0A7J7KF13</accession>
<comment type="caution">
    <text evidence="1">The sequence shown here is derived from an EMBL/GenBank/DDBJ whole genome shotgun (WGS) entry which is preliminary data.</text>
</comment>
<sequence length="191" mass="22531">MSWIKSKYIPFKCISENAAEIVEFIIAGFLTMTEPLLEELEQHDYSHSAADLFSFVSYISVLLLQELKHREVEHSIDKFFKMRLKESAKKHAEHMERCYQTIRTTRLGMITEMSIDVDESKNEEDRFVISWGDNFTLEKKCYSSMLIETTISMAHESRYKYIAHVESVLRTSLNHPILVGFLWNRYAIEQF</sequence>
<reference evidence="1" key="1">
    <citation type="submission" date="2020-06" db="EMBL/GenBank/DDBJ databases">
        <title>Draft genome of Bugula neritina, a colonial animal packing powerful symbionts and potential medicines.</title>
        <authorList>
            <person name="Rayko M."/>
        </authorList>
    </citation>
    <scope>NUCLEOTIDE SEQUENCE [LARGE SCALE GENOMIC DNA]</scope>
    <source>
        <strain evidence="1">Kwan_BN1</strain>
    </source>
</reference>
<dbReference type="EMBL" id="VXIV02000597">
    <property type="protein sequence ID" value="KAF6037240.1"/>
    <property type="molecule type" value="Genomic_DNA"/>
</dbReference>
<keyword evidence="2" id="KW-1185">Reference proteome</keyword>
<proteinExistence type="predicted"/>
<evidence type="ECO:0000313" key="1">
    <source>
        <dbReference type="EMBL" id="KAF6037240.1"/>
    </source>
</evidence>
<dbReference type="Proteomes" id="UP000593567">
    <property type="component" value="Unassembled WGS sequence"/>
</dbReference>
<gene>
    <name evidence="1" type="ORF">EB796_004430</name>
</gene>
<evidence type="ECO:0000313" key="2">
    <source>
        <dbReference type="Proteomes" id="UP000593567"/>
    </source>
</evidence>
<protein>
    <submittedName>
        <fullName evidence="1">Uncharacterized protein</fullName>
    </submittedName>
</protein>
<name>A0A7J7KF13_BUGNE</name>